<evidence type="ECO:0000256" key="4">
    <source>
        <dbReference type="ARBA" id="ARBA00022989"/>
    </source>
</evidence>
<organism evidence="7 8">
    <name type="scientific">Rufibacter roseus</name>
    <dbReference type="NCBI Taxonomy" id="1567108"/>
    <lineage>
        <taxon>Bacteria</taxon>
        <taxon>Pseudomonadati</taxon>
        <taxon>Bacteroidota</taxon>
        <taxon>Cytophagia</taxon>
        <taxon>Cytophagales</taxon>
        <taxon>Hymenobacteraceae</taxon>
        <taxon>Rufibacter</taxon>
    </lineage>
</organism>
<dbReference type="PANTHER" id="PTHR21659:SF42">
    <property type="entry name" value="UPF0057 MEMBRANE PROTEIN ZK632.10-RELATED"/>
    <property type="match status" value="1"/>
</dbReference>
<comment type="caution">
    <text evidence="7">The sequence shown here is derived from an EMBL/GenBank/DDBJ whole genome shotgun (WGS) entry which is preliminary data.</text>
</comment>
<comment type="subcellular location">
    <subcellularLocation>
        <location evidence="1">Membrane</location>
    </subcellularLocation>
</comment>
<gene>
    <name evidence="7" type="ORF">ACFQHR_10060</name>
</gene>
<evidence type="ECO:0000256" key="5">
    <source>
        <dbReference type="ARBA" id="ARBA00023136"/>
    </source>
</evidence>
<dbReference type="EMBL" id="JBHSYQ010000004">
    <property type="protein sequence ID" value="MFC6997972.1"/>
    <property type="molecule type" value="Genomic_DNA"/>
</dbReference>
<keyword evidence="8" id="KW-1185">Reference proteome</keyword>
<keyword evidence="3 6" id="KW-0812">Transmembrane</keyword>
<evidence type="ECO:0000313" key="7">
    <source>
        <dbReference type="EMBL" id="MFC6997972.1"/>
    </source>
</evidence>
<comment type="similarity">
    <text evidence="2">Belongs to the UPF0057 (PMP3) family.</text>
</comment>
<proteinExistence type="inferred from homology"/>
<dbReference type="PROSITE" id="PS01309">
    <property type="entry name" value="UPF0057"/>
    <property type="match status" value="1"/>
</dbReference>
<keyword evidence="5 6" id="KW-0472">Membrane</keyword>
<sequence>MKIKSLLKVMSIALAGQFLFSCNTAEYYRFAPVSSNSSYNKAKVKPAEEAKEAQVVVAEDMLASTSPDTDAAPADLEANASSPAPVLFEKEVLKKKNIAKVEKQPNAPESNATINEAAALSEAKERLASMSKAEKKAFKKEVKKALRESQATSNVLLIILAILLPPLAVGLYEGITNRFWISLILTILGVLPGVIYSLLVVTGTI</sequence>
<reference evidence="8" key="1">
    <citation type="journal article" date="2019" name="Int. J. Syst. Evol. Microbiol.">
        <title>The Global Catalogue of Microorganisms (GCM) 10K type strain sequencing project: providing services to taxonomists for standard genome sequencing and annotation.</title>
        <authorList>
            <consortium name="The Broad Institute Genomics Platform"/>
            <consortium name="The Broad Institute Genome Sequencing Center for Infectious Disease"/>
            <person name="Wu L."/>
            <person name="Ma J."/>
        </authorList>
    </citation>
    <scope>NUCLEOTIDE SEQUENCE [LARGE SCALE GENOMIC DNA]</scope>
    <source>
        <strain evidence="8">CGMCC 4.7393</strain>
    </source>
</reference>
<evidence type="ECO:0000256" key="2">
    <source>
        <dbReference type="ARBA" id="ARBA00009530"/>
    </source>
</evidence>
<feature type="transmembrane region" description="Helical" evidence="6">
    <location>
        <begin position="155"/>
        <end position="172"/>
    </location>
</feature>
<accession>A0ABW2DJA1</accession>
<dbReference type="PANTHER" id="PTHR21659">
    <property type="entry name" value="HYDROPHOBIC PROTEIN RCI2 LOW TEMPERATURE AND SALT RESPONSIVE PROTEIN LTI6 -RELATED"/>
    <property type="match status" value="1"/>
</dbReference>
<dbReference type="RefSeq" id="WP_239693462.1">
    <property type="nucleotide sequence ID" value="NZ_JBHSYQ010000004.1"/>
</dbReference>
<dbReference type="InterPro" id="IPR000612">
    <property type="entry name" value="PMP3"/>
</dbReference>
<feature type="transmembrane region" description="Helical" evidence="6">
    <location>
        <begin position="179"/>
        <end position="199"/>
    </location>
</feature>
<evidence type="ECO:0000256" key="6">
    <source>
        <dbReference type="SAM" id="Phobius"/>
    </source>
</evidence>
<dbReference type="Pfam" id="PF01679">
    <property type="entry name" value="Pmp3"/>
    <property type="match status" value="1"/>
</dbReference>
<name>A0ABW2DJA1_9BACT</name>
<evidence type="ECO:0000313" key="8">
    <source>
        <dbReference type="Proteomes" id="UP001596405"/>
    </source>
</evidence>
<evidence type="ECO:0000256" key="1">
    <source>
        <dbReference type="ARBA" id="ARBA00004370"/>
    </source>
</evidence>
<dbReference type="Proteomes" id="UP001596405">
    <property type="component" value="Unassembled WGS sequence"/>
</dbReference>
<dbReference type="PROSITE" id="PS51257">
    <property type="entry name" value="PROKAR_LIPOPROTEIN"/>
    <property type="match status" value="1"/>
</dbReference>
<keyword evidence="4 6" id="KW-1133">Transmembrane helix</keyword>
<protein>
    <submittedName>
        <fullName evidence="7">YqaE/Pmp3 family membrane protein</fullName>
    </submittedName>
</protein>
<evidence type="ECO:0000256" key="3">
    <source>
        <dbReference type="ARBA" id="ARBA00022692"/>
    </source>
</evidence>